<gene>
    <name evidence="1" type="ORF">RRG08_036594</name>
</gene>
<evidence type="ECO:0000313" key="2">
    <source>
        <dbReference type="Proteomes" id="UP001283361"/>
    </source>
</evidence>
<keyword evidence="2" id="KW-1185">Reference proteome</keyword>
<reference evidence="1" key="1">
    <citation type="journal article" date="2023" name="G3 (Bethesda)">
        <title>A reference genome for the long-term kleptoplast-retaining sea slug Elysia crispata morphotype clarki.</title>
        <authorList>
            <person name="Eastman K.E."/>
            <person name="Pendleton A.L."/>
            <person name="Shaikh M.A."/>
            <person name="Suttiyut T."/>
            <person name="Ogas R."/>
            <person name="Tomko P."/>
            <person name="Gavelis G."/>
            <person name="Widhalm J.R."/>
            <person name="Wisecaver J.H."/>
        </authorList>
    </citation>
    <scope>NUCLEOTIDE SEQUENCE</scope>
    <source>
        <strain evidence="1">ECLA1</strain>
    </source>
</reference>
<sequence>MSQPLQDLMDGAATNLGDAKHAVSPVTGSVIDARRLSQWLADSEWLPGGSKPESVRAKSLSAVCLCSKEKNETERFGSKTHRRRGGVDRRVGQAKPVCSIVCAKFVTDSRPYISVLKVRGSRHGREIWQTQLNLCGEQLKIIDFSPFRTC</sequence>
<evidence type="ECO:0000313" key="1">
    <source>
        <dbReference type="EMBL" id="KAK3773904.1"/>
    </source>
</evidence>
<dbReference type="EMBL" id="JAWDGP010003486">
    <property type="protein sequence ID" value="KAK3773904.1"/>
    <property type="molecule type" value="Genomic_DNA"/>
</dbReference>
<organism evidence="1 2">
    <name type="scientific">Elysia crispata</name>
    <name type="common">lettuce slug</name>
    <dbReference type="NCBI Taxonomy" id="231223"/>
    <lineage>
        <taxon>Eukaryota</taxon>
        <taxon>Metazoa</taxon>
        <taxon>Spiralia</taxon>
        <taxon>Lophotrochozoa</taxon>
        <taxon>Mollusca</taxon>
        <taxon>Gastropoda</taxon>
        <taxon>Heterobranchia</taxon>
        <taxon>Euthyneura</taxon>
        <taxon>Panpulmonata</taxon>
        <taxon>Sacoglossa</taxon>
        <taxon>Placobranchoidea</taxon>
        <taxon>Plakobranchidae</taxon>
        <taxon>Elysia</taxon>
    </lineage>
</organism>
<dbReference type="AlphaFoldDB" id="A0AAE0ZQU2"/>
<dbReference type="Proteomes" id="UP001283361">
    <property type="component" value="Unassembled WGS sequence"/>
</dbReference>
<protein>
    <submittedName>
        <fullName evidence="1">Uncharacterized protein</fullName>
    </submittedName>
</protein>
<proteinExistence type="predicted"/>
<name>A0AAE0ZQU2_9GAST</name>
<comment type="caution">
    <text evidence="1">The sequence shown here is derived from an EMBL/GenBank/DDBJ whole genome shotgun (WGS) entry which is preliminary data.</text>
</comment>
<accession>A0AAE0ZQU2</accession>